<comment type="function">
    <text evidence="6 8">Binds the lower part of the 30S subunit head. Binds mRNA in the 70S ribosome, positioning it for translation.</text>
</comment>
<dbReference type="GO" id="GO:0003735">
    <property type="term" value="F:structural constituent of ribosome"/>
    <property type="evidence" value="ECO:0007669"/>
    <property type="project" value="InterPro"/>
</dbReference>
<dbReference type="InterPro" id="IPR015946">
    <property type="entry name" value="KH_dom-like_a/b"/>
</dbReference>
<dbReference type="Gene3D" id="3.30.300.20">
    <property type="match status" value="1"/>
</dbReference>
<dbReference type="GO" id="GO:0022627">
    <property type="term" value="C:cytosolic small ribosomal subunit"/>
    <property type="evidence" value="ECO:0007669"/>
    <property type="project" value="TreeGrafter"/>
</dbReference>
<dbReference type="SUPFAM" id="SSF54821">
    <property type="entry name" value="Ribosomal protein S3 C-terminal domain"/>
    <property type="match status" value="1"/>
</dbReference>
<dbReference type="CDD" id="cd02412">
    <property type="entry name" value="KH-II_30S_S3"/>
    <property type="match status" value="1"/>
</dbReference>
<dbReference type="GO" id="GO:0003729">
    <property type="term" value="F:mRNA binding"/>
    <property type="evidence" value="ECO:0007669"/>
    <property type="project" value="UniProtKB-UniRule"/>
</dbReference>
<dbReference type="AlphaFoldDB" id="A0A1F5SW67"/>
<dbReference type="Gene3D" id="3.30.1140.32">
    <property type="entry name" value="Ribosomal protein S3, C-terminal domain"/>
    <property type="match status" value="1"/>
</dbReference>
<dbReference type="PANTHER" id="PTHR11760:SF19">
    <property type="entry name" value="SMALL RIBOSOMAL SUBUNIT PROTEIN US3C"/>
    <property type="match status" value="1"/>
</dbReference>
<dbReference type="InterPro" id="IPR005704">
    <property type="entry name" value="Ribosomal_uS3_bac-typ"/>
</dbReference>
<dbReference type="STRING" id="1798002.A2478_00850"/>
<comment type="subunit">
    <text evidence="8">Part of the 30S ribosomal subunit. Forms a tight complex with proteins S10 and S14.</text>
</comment>
<dbReference type="PROSITE" id="PS50823">
    <property type="entry name" value="KH_TYPE_2"/>
    <property type="match status" value="1"/>
</dbReference>
<keyword evidence="5 8" id="KW-0687">Ribonucleoprotein</keyword>
<dbReference type="Pfam" id="PF07650">
    <property type="entry name" value="KH_2"/>
    <property type="match status" value="1"/>
</dbReference>
<dbReference type="FunFam" id="3.30.300.20:FF:000001">
    <property type="entry name" value="30S ribosomal protein S3"/>
    <property type="match status" value="1"/>
</dbReference>
<dbReference type="PANTHER" id="PTHR11760">
    <property type="entry name" value="30S/40S RIBOSOMAL PROTEIN S3"/>
    <property type="match status" value="1"/>
</dbReference>
<dbReference type="InterPro" id="IPR004044">
    <property type="entry name" value="KH_dom_type_2"/>
</dbReference>
<dbReference type="GO" id="GO:0019843">
    <property type="term" value="F:rRNA binding"/>
    <property type="evidence" value="ECO:0007669"/>
    <property type="project" value="UniProtKB-UniRule"/>
</dbReference>
<organism evidence="12 13">
    <name type="scientific">Candidatus Falkowbacteria bacterium RIFOXYC2_FULL_36_12</name>
    <dbReference type="NCBI Taxonomy" id="1798002"/>
    <lineage>
        <taxon>Bacteria</taxon>
        <taxon>Candidatus Falkowiibacteriota</taxon>
    </lineage>
</organism>
<keyword evidence="2 8" id="KW-0699">rRNA-binding</keyword>
<comment type="caution">
    <text evidence="12">The sequence shown here is derived from an EMBL/GenBank/DDBJ whole genome shotgun (WGS) entry which is preliminary data.</text>
</comment>
<dbReference type="InterPro" id="IPR057258">
    <property type="entry name" value="Ribosomal_uS3"/>
</dbReference>
<evidence type="ECO:0000256" key="1">
    <source>
        <dbReference type="ARBA" id="ARBA00010761"/>
    </source>
</evidence>
<dbReference type="InterPro" id="IPR009019">
    <property type="entry name" value="KH_sf_prok-type"/>
</dbReference>
<feature type="domain" description="KH type-2" evidence="11">
    <location>
        <begin position="38"/>
        <end position="110"/>
    </location>
</feature>
<protein>
    <recommendedName>
        <fullName evidence="7 8">Small ribosomal subunit protein uS3</fullName>
    </recommendedName>
</protein>
<evidence type="ECO:0000256" key="8">
    <source>
        <dbReference type="HAMAP-Rule" id="MF_01309"/>
    </source>
</evidence>
<accession>A0A1F5SW67</accession>
<proteinExistence type="inferred from homology"/>
<evidence type="ECO:0000256" key="6">
    <source>
        <dbReference type="ARBA" id="ARBA00024998"/>
    </source>
</evidence>
<evidence type="ECO:0000256" key="4">
    <source>
        <dbReference type="ARBA" id="ARBA00022980"/>
    </source>
</evidence>
<dbReference type="EMBL" id="MFGJ01000008">
    <property type="protein sequence ID" value="OGF30975.1"/>
    <property type="molecule type" value="Genomic_DNA"/>
</dbReference>
<evidence type="ECO:0000256" key="3">
    <source>
        <dbReference type="ARBA" id="ARBA00022884"/>
    </source>
</evidence>
<dbReference type="Proteomes" id="UP000179001">
    <property type="component" value="Unassembled WGS sequence"/>
</dbReference>
<reference evidence="12 13" key="1">
    <citation type="journal article" date="2016" name="Nat. Commun.">
        <title>Thousands of microbial genomes shed light on interconnected biogeochemical processes in an aquifer system.</title>
        <authorList>
            <person name="Anantharaman K."/>
            <person name="Brown C.T."/>
            <person name="Hug L.A."/>
            <person name="Sharon I."/>
            <person name="Castelle C.J."/>
            <person name="Probst A.J."/>
            <person name="Thomas B.C."/>
            <person name="Singh A."/>
            <person name="Wilkins M.J."/>
            <person name="Karaoz U."/>
            <person name="Brodie E.L."/>
            <person name="Williams K.H."/>
            <person name="Hubbard S.S."/>
            <person name="Banfield J.F."/>
        </authorList>
    </citation>
    <scope>NUCLEOTIDE SEQUENCE [LARGE SCALE GENOMIC DNA]</scope>
</reference>
<dbReference type="Pfam" id="PF00189">
    <property type="entry name" value="Ribosomal_S3_C"/>
    <property type="match status" value="1"/>
</dbReference>
<gene>
    <name evidence="8" type="primary">rpsC</name>
    <name evidence="12" type="ORF">A2478_00850</name>
</gene>
<feature type="region of interest" description="Disordered" evidence="10">
    <location>
        <begin position="218"/>
        <end position="244"/>
    </location>
</feature>
<evidence type="ECO:0000313" key="12">
    <source>
        <dbReference type="EMBL" id="OGF30975.1"/>
    </source>
</evidence>
<dbReference type="InterPro" id="IPR036419">
    <property type="entry name" value="Ribosomal_S3_C_sf"/>
</dbReference>
<keyword evidence="4 8" id="KW-0689">Ribosomal protein</keyword>
<dbReference type="NCBIfam" id="TIGR01009">
    <property type="entry name" value="rpsC_bact"/>
    <property type="match status" value="1"/>
</dbReference>
<dbReference type="InterPro" id="IPR001351">
    <property type="entry name" value="Ribosomal_uS3_C"/>
</dbReference>
<keyword evidence="3 8" id="KW-0694">RNA-binding</keyword>
<evidence type="ECO:0000256" key="9">
    <source>
        <dbReference type="RuleBase" id="RU003624"/>
    </source>
</evidence>
<evidence type="ECO:0000256" key="7">
    <source>
        <dbReference type="ARBA" id="ARBA00035257"/>
    </source>
</evidence>
<evidence type="ECO:0000256" key="5">
    <source>
        <dbReference type="ARBA" id="ARBA00023274"/>
    </source>
</evidence>
<evidence type="ECO:0000313" key="13">
    <source>
        <dbReference type="Proteomes" id="UP000179001"/>
    </source>
</evidence>
<dbReference type="GO" id="GO:0006412">
    <property type="term" value="P:translation"/>
    <property type="evidence" value="ECO:0007669"/>
    <property type="project" value="UniProtKB-UniRule"/>
</dbReference>
<dbReference type="PROSITE" id="PS00548">
    <property type="entry name" value="RIBOSOMAL_S3"/>
    <property type="match status" value="1"/>
</dbReference>
<dbReference type="HAMAP" id="MF_01309_B">
    <property type="entry name" value="Ribosomal_uS3_B"/>
    <property type="match status" value="1"/>
</dbReference>
<comment type="similarity">
    <text evidence="1 8 9">Belongs to the universal ribosomal protein uS3 family.</text>
</comment>
<evidence type="ECO:0000256" key="2">
    <source>
        <dbReference type="ARBA" id="ARBA00022730"/>
    </source>
</evidence>
<dbReference type="SUPFAM" id="SSF54814">
    <property type="entry name" value="Prokaryotic type KH domain (KH-domain type II)"/>
    <property type="match status" value="1"/>
</dbReference>
<evidence type="ECO:0000259" key="11">
    <source>
        <dbReference type="PROSITE" id="PS50823"/>
    </source>
</evidence>
<evidence type="ECO:0000256" key="10">
    <source>
        <dbReference type="SAM" id="MobiDB-lite"/>
    </source>
</evidence>
<dbReference type="InterPro" id="IPR018280">
    <property type="entry name" value="Ribosomal_uS3_CS"/>
</dbReference>
<name>A0A1F5SW67_9BACT</name>
<sequence>MGKKINPKIFRIKSILKWESSWFADKDYSKFLQQDVKIRAFLKKHLLEAFVSRIEIERSSKELNVIIHSARPGVVIGKSGAGVEILKKTISRQFVKDKNVKVSVNIKEIGKPNIEAALIAQGLKFDIEKRMPYRRAMKQVIQRVERAGAKGVKVIVAGRLNGAEIARREMLVSGTIPLHTIRANIDYAEEKANTTYGTIGIKVWIYKGDVFKKTAKEEMEETMKNKDEVNKSEKRGKVNSVEKA</sequence>